<proteinExistence type="predicted"/>
<dbReference type="InterPro" id="IPR014729">
    <property type="entry name" value="Rossmann-like_a/b/a_fold"/>
</dbReference>
<dbReference type="EMBL" id="QKZQ01000005">
    <property type="protein sequence ID" value="PZX45771.1"/>
    <property type="molecule type" value="Genomic_DNA"/>
</dbReference>
<gene>
    <name evidence="3" type="ORF">LY56_01331</name>
</gene>
<evidence type="ECO:0000313" key="4">
    <source>
        <dbReference type="Proteomes" id="UP000249364"/>
    </source>
</evidence>
<dbReference type="GO" id="GO:0043164">
    <property type="term" value="P:Gram-negative-bacterium-type cell wall biogenesis"/>
    <property type="evidence" value="ECO:0007669"/>
    <property type="project" value="TreeGrafter"/>
</dbReference>
<dbReference type="PANTHER" id="PTHR30336">
    <property type="entry name" value="INNER MEMBRANE PROTEIN, PROBABLE PERMEASE"/>
    <property type="match status" value="1"/>
</dbReference>
<dbReference type="Proteomes" id="UP000249364">
    <property type="component" value="Unassembled WGS sequence"/>
</dbReference>
<comment type="caution">
    <text evidence="3">The sequence shown here is derived from an EMBL/GenBank/DDBJ whole genome shotgun (WGS) entry which is preliminary data.</text>
</comment>
<keyword evidence="4" id="KW-1185">Reference proteome</keyword>
<reference evidence="3 4" key="1">
    <citation type="submission" date="2018-06" db="EMBL/GenBank/DDBJ databases">
        <title>Genomic Encyclopedia of Archaeal and Bacterial Type Strains, Phase II (KMG-II): from individual species to whole genera.</title>
        <authorList>
            <person name="Goeker M."/>
        </authorList>
    </citation>
    <scope>NUCLEOTIDE SEQUENCE [LARGE SCALE GENOMIC DNA]</scope>
    <source>
        <strain evidence="3 4">DSM 13087</strain>
    </source>
</reference>
<feature type="transmembrane region" description="Helical" evidence="1">
    <location>
        <begin position="12"/>
        <end position="34"/>
    </location>
</feature>
<dbReference type="AlphaFoldDB" id="A0A2W7QC31"/>
<feature type="transmembrane region" description="Helical" evidence="1">
    <location>
        <begin position="40"/>
        <end position="65"/>
    </location>
</feature>
<keyword evidence="1" id="KW-0472">Membrane</keyword>
<organism evidence="3 4">
    <name type="scientific">Roseinatronobacter thiooxidans</name>
    <dbReference type="NCBI Taxonomy" id="121821"/>
    <lineage>
        <taxon>Bacteria</taxon>
        <taxon>Pseudomonadati</taxon>
        <taxon>Pseudomonadota</taxon>
        <taxon>Alphaproteobacteria</taxon>
        <taxon>Rhodobacterales</taxon>
        <taxon>Paracoccaceae</taxon>
        <taxon>Roseinatronobacter</taxon>
    </lineage>
</organism>
<protein>
    <submittedName>
        <fullName evidence="3">Uncharacterized SAM-binding protein YcdF (DUF218 family)</fullName>
    </submittedName>
</protein>
<keyword evidence="1" id="KW-0812">Transmembrane</keyword>
<accession>A0A2W7QC31</accession>
<keyword evidence="1" id="KW-1133">Transmembrane helix</keyword>
<dbReference type="OrthoDB" id="9809813at2"/>
<name>A0A2W7QC31_9RHOB</name>
<evidence type="ECO:0000259" key="2">
    <source>
        <dbReference type="Pfam" id="PF02698"/>
    </source>
</evidence>
<dbReference type="InterPro" id="IPR051599">
    <property type="entry name" value="Cell_Envelope_Assoc"/>
</dbReference>
<dbReference type="RefSeq" id="WP_111361212.1">
    <property type="nucleotide sequence ID" value="NZ_QKZQ01000005.1"/>
</dbReference>
<feature type="domain" description="DUF218" evidence="2">
    <location>
        <begin position="82"/>
        <end position="251"/>
    </location>
</feature>
<dbReference type="InterPro" id="IPR003848">
    <property type="entry name" value="DUF218"/>
</dbReference>
<dbReference type="GO" id="GO:0005886">
    <property type="term" value="C:plasma membrane"/>
    <property type="evidence" value="ECO:0007669"/>
    <property type="project" value="TreeGrafter"/>
</dbReference>
<dbReference type="CDD" id="cd06259">
    <property type="entry name" value="YdcF-like"/>
    <property type="match status" value="1"/>
</dbReference>
<evidence type="ECO:0000256" key="1">
    <source>
        <dbReference type="SAM" id="Phobius"/>
    </source>
</evidence>
<dbReference type="Gene3D" id="3.40.50.620">
    <property type="entry name" value="HUPs"/>
    <property type="match status" value="1"/>
</dbReference>
<dbReference type="GO" id="GO:0000270">
    <property type="term" value="P:peptidoglycan metabolic process"/>
    <property type="evidence" value="ECO:0007669"/>
    <property type="project" value="TreeGrafter"/>
</dbReference>
<dbReference type="Pfam" id="PF02698">
    <property type="entry name" value="DUF218"/>
    <property type="match status" value="1"/>
</dbReference>
<evidence type="ECO:0000313" key="3">
    <source>
        <dbReference type="EMBL" id="PZX45771.1"/>
    </source>
</evidence>
<sequence>METGFFLLSKILGIALQLETWLILGLLISLIAILRGRLRLAQITTFATLIALVAITIFPLGELLLKPLERAFQPRAAPAHIDGIVILGGVEDHRASAYWGQPQISQAAERLTGAAALALQHPEARVVFSGGSGRLRDLSPGEVELAPVAIEVLTGLGVAADRILWEANSRNTTENARFSLKMVKPDPDEVWVLVTSAFHMRRAMASFEAAGWPEIAPYPVDFRTAAFGDSIGWGLAGKLDTLNIAVKEWVGLLVYGATRR</sequence>
<dbReference type="PANTHER" id="PTHR30336:SF4">
    <property type="entry name" value="ENVELOPE BIOGENESIS FACTOR ELYC"/>
    <property type="match status" value="1"/>
</dbReference>